<reference evidence="1 2" key="1">
    <citation type="journal article" date="2021" name="Nat. Plants">
        <title>The Taxus genome provides insights into paclitaxel biosynthesis.</title>
        <authorList>
            <person name="Xiong X."/>
            <person name="Gou J."/>
            <person name="Liao Q."/>
            <person name="Li Y."/>
            <person name="Zhou Q."/>
            <person name="Bi G."/>
            <person name="Li C."/>
            <person name="Du R."/>
            <person name="Wang X."/>
            <person name="Sun T."/>
            <person name="Guo L."/>
            <person name="Liang H."/>
            <person name="Lu P."/>
            <person name="Wu Y."/>
            <person name="Zhang Z."/>
            <person name="Ro D.K."/>
            <person name="Shang Y."/>
            <person name="Huang S."/>
            <person name="Yan J."/>
        </authorList>
    </citation>
    <scope>NUCLEOTIDE SEQUENCE [LARGE SCALE GENOMIC DNA]</scope>
    <source>
        <strain evidence="1">Ta-2019</strain>
    </source>
</reference>
<feature type="non-terminal residue" evidence="1">
    <location>
        <position position="79"/>
    </location>
</feature>
<evidence type="ECO:0000313" key="2">
    <source>
        <dbReference type="Proteomes" id="UP000824469"/>
    </source>
</evidence>
<evidence type="ECO:0000313" key="1">
    <source>
        <dbReference type="EMBL" id="KAH9301336.1"/>
    </source>
</evidence>
<dbReference type="Proteomes" id="UP000824469">
    <property type="component" value="Unassembled WGS sequence"/>
</dbReference>
<name>A0AA38CKJ1_TAXCH</name>
<proteinExistence type="predicted"/>
<accession>A0AA38CKJ1</accession>
<sequence>MADNQPRYHQEYPDSIRPPPSLHVTLSSYRRCWAGPLTPTTQLPPVPVLVAAGGACGCGGTCTCAWAVAVPLLVVVPVP</sequence>
<dbReference type="EMBL" id="JAHRHJ020000009">
    <property type="protein sequence ID" value="KAH9301336.1"/>
    <property type="molecule type" value="Genomic_DNA"/>
</dbReference>
<gene>
    <name evidence="1" type="ORF">KI387_012919</name>
</gene>
<protein>
    <submittedName>
        <fullName evidence="1">Uncharacterized protein</fullName>
    </submittedName>
</protein>
<organism evidence="1 2">
    <name type="scientific">Taxus chinensis</name>
    <name type="common">Chinese yew</name>
    <name type="synonym">Taxus wallichiana var. chinensis</name>
    <dbReference type="NCBI Taxonomy" id="29808"/>
    <lineage>
        <taxon>Eukaryota</taxon>
        <taxon>Viridiplantae</taxon>
        <taxon>Streptophyta</taxon>
        <taxon>Embryophyta</taxon>
        <taxon>Tracheophyta</taxon>
        <taxon>Spermatophyta</taxon>
        <taxon>Pinopsida</taxon>
        <taxon>Pinidae</taxon>
        <taxon>Conifers II</taxon>
        <taxon>Cupressales</taxon>
        <taxon>Taxaceae</taxon>
        <taxon>Taxus</taxon>
    </lineage>
</organism>
<keyword evidence="2" id="KW-1185">Reference proteome</keyword>
<dbReference type="AlphaFoldDB" id="A0AA38CKJ1"/>
<comment type="caution">
    <text evidence="1">The sequence shown here is derived from an EMBL/GenBank/DDBJ whole genome shotgun (WGS) entry which is preliminary data.</text>
</comment>